<dbReference type="InterPro" id="IPR051162">
    <property type="entry name" value="T4SS_component"/>
</dbReference>
<evidence type="ECO:0000313" key="3">
    <source>
        <dbReference type="Proteomes" id="UP000217465"/>
    </source>
</evidence>
<dbReference type="PANTHER" id="PTHR30121">
    <property type="entry name" value="UNCHARACTERIZED PROTEIN YJGR-RELATED"/>
    <property type="match status" value="1"/>
</dbReference>
<dbReference type="PANTHER" id="PTHR30121:SF6">
    <property type="entry name" value="SLR6007 PROTEIN"/>
    <property type="match status" value="1"/>
</dbReference>
<name>A0A854WBE3_9STRE</name>
<evidence type="ECO:0000313" key="2">
    <source>
        <dbReference type="EMBL" id="PCH11401.1"/>
    </source>
</evidence>
<proteinExistence type="predicted"/>
<dbReference type="InterPro" id="IPR033186">
    <property type="entry name" value="HerA_C"/>
</dbReference>
<evidence type="ECO:0000259" key="1">
    <source>
        <dbReference type="Pfam" id="PF05872"/>
    </source>
</evidence>
<dbReference type="Pfam" id="PF05872">
    <property type="entry name" value="HerA_C"/>
    <property type="match status" value="1"/>
</dbReference>
<feature type="domain" description="Helicase HerA-like C-terminal" evidence="1">
    <location>
        <begin position="15"/>
        <end position="505"/>
    </location>
</feature>
<protein>
    <submittedName>
        <fullName evidence="2">AAA-like domain protein</fullName>
    </submittedName>
</protein>
<organism evidence="2 3">
    <name type="scientific">Streptococcus parauberis</name>
    <dbReference type="NCBI Taxonomy" id="1348"/>
    <lineage>
        <taxon>Bacteria</taxon>
        <taxon>Bacillati</taxon>
        <taxon>Bacillota</taxon>
        <taxon>Bacilli</taxon>
        <taxon>Lactobacillales</taxon>
        <taxon>Streptococcaceae</taxon>
        <taxon>Streptococcus</taxon>
    </lineage>
</organism>
<accession>A0A854WBE3</accession>
<dbReference type="Proteomes" id="UP000217465">
    <property type="component" value="Unassembled WGS sequence"/>
</dbReference>
<dbReference type="Gene3D" id="3.40.50.300">
    <property type="entry name" value="P-loop containing nucleotide triphosphate hydrolases"/>
    <property type="match status" value="2"/>
</dbReference>
<reference evidence="2 3" key="1">
    <citation type="submission" date="2016-06" db="EMBL/GenBank/DDBJ databases">
        <authorList>
            <person name="Haines A.N."/>
            <person name="Council K.R."/>
        </authorList>
    </citation>
    <scope>NUCLEOTIDE SEQUENCE [LARGE SCALE GENOMIC DNA]</scope>
    <source>
        <strain evidence="2 3">SP158-29</strain>
    </source>
</reference>
<dbReference type="AlphaFoldDB" id="A0A854WBE3"/>
<gene>
    <name evidence="2" type="ORF">A9Y57_01704</name>
</gene>
<dbReference type="InterPro" id="IPR027417">
    <property type="entry name" value="P-loop_NTPase"/>
</dbReference>
<sequence>MEKEDYMGTVTIAKGTNPVELQLNMLNRHGLIAGATGTGKTVTLKVLAEQLSLSGIPVFLADIKGDLVNLAKPGQVTEKLSARLDKLSITDYSPQSFPVRLWDVFAENGQAVRTTISEMGPLMLARLLNLNDTQTGVLNIVFKIADENGWLLIDLKDLQAILKEVADHATDYSGQYGNIAKQSVGAIQRDLLTLEQEGAELFFGEPALDITDFMQLDTATGLEAINVLNATKLFNSPTLYTTFLLWMLSELYESLPEVGDLEKPKMVFFFDEAHLLFNDAPKVFLDKVEQIVRLIRSKGVGIFFITQNPLDLPESVLAQLGNRIQHALRAYTPKEQKAVRVAADTFRQNPDIDVATAITELEVGEALISVLNEKGQPSIVERAYVMPPKSSFDQMAPAEIQAIVQSSPFASKYDQAIDRESAYELLAKKVIGEEAATKAAQEEKDKAFADKEAAKEAERVQRQANRSAGRPRKTVVEKATDAFISTAVRTIGRELVRGLMGSLRKR</sequence>
<dbReference type="SUPFAM" id="SSF52540">
    <property type="entry name" value="P-loop containing nucleoside triphosphate hydrolases"/>
    <property type="match status" value="1"/>
</dbReference>
<comment type="caution">
    <text evidence="2">The sequence shown here is derived from an EMBL/GenBank/DDBJ whole genome shotgun (WGS) entry which is preliminary data.</text>
</comment>
<dbReference type="EMBL" id="NSGR01000009">
    <property type="protein sequence ID" value="PCH11401.1"/>
    <property type="molecule type" value="Genomic_DNA"/>
</dbReference>